<evidence type="ECO:0000256" key="1">
    <source>
        <dbReference type="SAM" id="MobiDB-lite"/>
    </source>
</evidence>
<dbReference type="EMBL" id="LC738874">
    <property type="protein sequence ID" value="BDT62327.1"/>
    <property type="molecule type" value="Genomic_DNA"/>
</dbReference>
<name>A0A9C7BZ59_9VIRU</name>
<sequence length="142" mass="16052">MSVLKRKQQQKQKDISQKIKSRRYSISGMDESINNDDDDDESIISVKSDSSNNTVASNVYGENSDSSSMDSDTHDQYGNEAGYLENSMIEHIETFLAEIMGLLASLEYRIGNLREKKKEINQYGMSIKCGLGKLEQNLLNKE</sequence>
<feature type="compositionally biased region" description="Low complexity" evidence="1">
    <location>
        <begin position="43"/>
        <end position="53"/>
    </location>
</feature>
<reference evidence="2" key="1">
    <citation type="submission" date="2022-10" db="EMBL/GenBank/DDBJ databases">
        <title>Genome sequences of endogenous nimaviruses in decapod crustaceans.</title>
        <authorList>
            <person name="Kawato S."/>
            <person name="Nozaki R."/>
            <person name="Kondo H."/>
            <person name="Hirono I."/>
        </authorList>
    </citation>
    <scope>NUCLEOTIDE SEQUENCE</scope>
    <source>
        <strain evidence="2">Okinawa2016</strain>
    </source>
</reference>
<protein>
    <submittedName>
        <fullName evidence="2">Uncharacterized protein</fullName>
    </submittedName>
</protein>
<feature type="compositionally biased region" description="Basic residues" evidence="1">
    <location>
        <begin position="1"/>
        <end position="10"/>
    </location>
</feature>
<evidence type="ECO:0000313" key="2">
    <source>
        <dbReference type="EMBL" id="BDT62327.1"/>
    </source>
</evidence>
<feature type="compositionally biased region" description="Acidic residues" evidence="1">
    <location>
        <begin position="33"/>
        <end position="42"/>
    </location>
</feature>
<feature type="region of interest" description="Disordered" evidence="1">
    <location>
        <begin position="1"/>
        <end position="79"/>
    </location>
</feature>
<accession>A0A9C7BZ59</accession>
<organism evidence="2">
    <name type="scientific">Melicertus latisulcatus majanivirus</name>
    <dbReference type="NCBI Taxonomy" id="2984277"/>
    <lineage>
        <taxon>Viruses</taxon>
        <taxon>Viruses incertae sedis</taxon>
        <taxon>Naldaviricetes</taxon>
        <taxon>Nimaviridae</taxon>
    </lineage>
</organism>
<feature type="compositionally biased region" description="Polar residues" evidence="1">
    <location>
        <begin position="54"/>
        <end position="63"/>
    </location>
</feature>
<proteinExistence type="predicted"/>